<dbReference type="GO" id="GO:0006260">
    <property type="term" value="P:DNA replication"/>
    <property type="evidence" value="ECO:0007669"/>
    <property type="project" value="UniProtKB-KW"/>
</dbReference>
<feature type="region of interest" description="Disordered" evidence="4">
    <location>
        <begin position="100"/>
        <end position="125"/>
    </location>
</feature>
<feature type="compositionally biased region" description="Polar residues" evidence="4">
    <location>
        <begin position="19"/>
        <end position="32"/>
    </location>
</feature>
<feature type="region of interest" description="Disordered" evidence="4">
    <location>
        <begin position="860"/>
        <end position="887"/>
    </location>
</feature>
<dbReference type="Pfam" id="PF00004">
    <property type="entry name" value="AAA"/>
    <property type="match status" value="1"/>
</dbReference>
<dbReference type="GO" id="GO:0016887">
    <property type="term" value="F:ATP hydrolysis activity"/>
    <property type="evidence" value="ECO:0007669"/>
    <property type="project" value="InterPro"/>
</dbReference>
<evidence type="ECO:0000256" key="1">
    <source>
        <dbReference type="ARBA" id="ARBA00022705"/>
    </source>
</evidence>
<dbReference type="GO" id="GO:0003677">
    <property type="term" value="F:DNA binding"/>
    <property type="evidence" value="ECO:0007669"/>
    <property type="project" value="TreeGrafter"/>
</dbReference>
<feature type="compositionally biased region" description="Basic and acidic residues" evidence="4">
    <location>
        <begin position="102"/>
        <end position="112"/>
    </location>
</feature>
<dbReference type="VEuPathDB" id="TriTrypDB:ADEAN_000925100"/>
<evidence type="ECO:0000256" key="4">
    <source>
        <dbReference type="SAM" id="MobiDB-lite"/>
    </source>
</evidence>
<name>A0A7G2CPE0_9TRYP</name>
<dbReference type="PANTHER" id="PTHR23389:SF3">
    <property type="entry name" value="CHROMOSOME TRANSMISSION FIDELITY PROTEIN 18 HOMOLOG"/>
    <property type="match status" value="1"/>
</dbReference>
<dbReference type="CDD" id="cd00009">
    <property type="entry name" value="AAA"/>
    <property type="match status" value="1"/>
</dbReference>
<feature type="region of interest" description="Disordered" evidence="4">
    <location>
        <begin position="70"/>
        <end position="89"/>
    </location>
</feature>
<dbReference type="Gene3D" id="3.40.50.300">
    <property type="entry name" value="P-loop containing nucleotide triphosphate hydrolases"/>
    <property type="match status" value="1"/>
</dbReference>
<evidence type="ECO:0000313" key="7">
    <source>
        <dbReference type="Proteomes" id="UP000515908"/>
    </source>
</evidence>
<dbReference type="InterPro" id="IPR027417">
    <property type="entry name" value="P-loop_NTPase"/>
</dbReference>
<dbReference type="OrthoDB" id="2195431at2759"/>
<feature type="region of interest" description="Disordered" evidence="4">
    <location>
        <begin position="1"/>
        <end position="32"/>
    </location>
</feature>
<dbReference type="PANTHER" id="PTHR23389">
    <property type="entry name" value="CHROMOSOME TRANSMISSION FIDELITY FACTOR 18"/>
    <property type="match status" value="1"/>
</dbReference>
<keyword evidence="3" id="KW-0067">ATP-binding</keyword>
<dbReference type="InterPro" id="IPR003593">
    <property type="entry name" value="AAA+_ATPase"/>
</dbReference>
<dbReference type="CDD" id="cd18140">
    <property type="entry name" value="HLD_clamp_RFC"/>
    <property type="match status" value="1"/>
</dbReference>
<evidence type="ECO:0000259" key="5">
    <source>
        <dbReference type="SMART" id="SM00382"/>
    </source>
</evidence>
<dbReference type="SUPFAM" id="SSF52540">
    <property type="entry name" value="P-loop containing nucleoside triphosphate hydrolases"/>
    <property type="match status" value="1"/>
</dbReference>
<feature type="region of interest" description="Disordered" evidence="4">
    <location>
        <begin position="805"/>
        <end position="825"/>
    </location>
</feature>
<evidence type="ECO:0000256" key="3">
    <source>
        <dbReference type="ARBA" id="ARBA00022840"/>
    </source>
</evidence>
<dbReference type="InterPro" id="IPR003959">
    <property type="entry name" value="ATPase_AAA_core"/>
</dbReference>
<feature type="compositionally biased region" description="Acidic residues" evidence="4">
    <location>
        <begin position="1"/>
        <end position="10"/>
    </location>
</feature>
<dbReference type="Proteomes" id="UP000515908">
    <property type="component" value="Chromosome 22"/>
</dbReference>
<dbReference type="GO" id="GO:0005524">
    <property type="term" value="F:ATP binding"/>
    <property type="evidence" value="ECO:0007669"/>
    <property type="project" value="UniProtKB-KW"/>
</dbReference>
<gene>
    <name evidence="6" type="ORF">ADEAN_000925100</name>
</gene>
<dbReference type="SMART" id="SM00382">
    <property type="entry name" value="AAA"/>
    <property type="match status" value="1"/>
</dbReference>
<reference evidence="6 7" key="1">
    <citation type="submission" date="2020-08" db="EMBL/GenBank/DDBJ databases">
        <authorList>
            <person name="Newling K."/>
            <person name="Davey J."/>
            <person name="Forrester S."/>
        </authorList>
    </citation>
    <scope>NUCLEOTIDE SEQUENCE [LARGE SCALE GENOMIC DNA]</scope>
    <source>
        <strain evidence="7">Crithidia deanei Carvalho (ATCC PRA-265)</strain>
    </source>
</reference>
<dbReference type="GO" id="GO:0005634">
    <property type="term" value="C:nucleus"/>
    <property type="evidence" value="ECO:0007669"/>
    <property type="project" value="TreeGrafter"/>
</dbReference>
<evidence type="ECO:0000313" key="6">
    <source>
        <dbReference type="EMBL" id="CAD2221716.1"/>
    </source>
</evidence>
<sequence length="985" mass="112426">MDDDEFDDEELLKGLPSAYDTTYPANTNPNHHLDSLQSNASGMFQASPFMETFFQEDQFLNAKEMEISDTNKNENENNDSAQLDEENSFLIKGENGVCRRVRSAEKRPRKEDNDEDEDDTSITTNRRRAQLLNTPFQTILQEALQHMKEEDTEKAYQQLERDLTEDFSPRLSGSRPTTLGELWVSKYSPRSFREALSDETINLSVLQWLRSWDRYVFLDSEKENTVVNQQQSDIPAEPVCILTGPPGVGKTTLAHIVAAHCGYEPVEINASFERTASRLESLIRSVVSAPGKALARRVEKRTTNNNENHNNTNLLDQLLKPRCLIIDEVDGIAANVAQFLCTIRSHIQRPIICLCNDLYVPSLRPLRLHYPVIFHLPPIHPQRLLLRLEEVCLKEKVTVPQTVLADLVQLSHGDIRSCLNTLQFLQVALQKEMQNKNNNNKMAQAEFLTHQIREIQGKDSSLSGFELYKLIFHKLDRTRSIQKLKKECNVDYESLLSASAASAQKHRLLLQRQAREKGRLSGSVPIAEELTTTDHEVPVGFRVDPYYYYLSHLLRHNGGGDPTSNNNNNSAATLDDNLMEALFENYLAMSYSDYSFSHTTAAAGALSTQDVLTSSAFRDQQSLIYFANKYKINTALEVHCHCSSTRAERVQPVREKQQLRHIQSQSMDVIHSFQKRESNNNNHHSHRGGAALLAFLTNTSLISTDLAPFLMRCLFDVSLRLPSHRITDVKDLSPIQQKQIQQSVERHALYGLAYRSKVKKEFNRNADNNNNNQTMFGQEEPPSHWVLEPDLALLGGIHCFFPNEKENNNDKTNNKPWKKFNHPNNVVKRSFPQNAIYEPKEELKELIMNELNKYYIRGSADTDVDNHSKNNKRIKKETPTQIPMSEPAKTSFLSPVEEVHSNSNSVTAPTAVKKDFFGRIITTNNTNNKKTNAQPNSKNTNHNNNSVTQVRYVYHDGATNAVKIPTVMEDFCNNKKWFYREMTFA</sequence>
<accession>A0A7G2CPE0</accession>
<feature type="region of interest" description="Disordered" evidence="4">
    <location>
        <begin position="923"/>
        <end position="944"/>
    </location>
</feature>
<keyword evidence="1" id="KW-0235">DNA replication</keyword>
<protein>
    <submittedName>
        <fullName evidence="6">ATPase family associated with various cellular activities (AAA)/AAA domain (Dynein-related subfamily), putative</fullName>
    </submittedName>
</protein>
<organism evidence="6 7">
    <name type="scientific">Angomonas deanei</name>
    <dbReference type="NCBI Taxonomy" id="59799"/>
    <lineage>
        <taxon>Eukaryota</taxon>
        <taxon>Discoba</taxon>
        <taxon>Euglenozoa</taxon>
        <taxon>Kinetoplastea</taxon>
        <taxon>Metakinetoplastina</taxon>
        <taxon>Trypanosomatida</taxon>
        <taxon>Trypanosomatidae</taxon>
        <taxon>Strigomonadinae</taxon>
        <taxon>Angomonas</taxon>
    </lineage>
</organism>
<proteinExistence type="predicted"/>
<evidence type="ECO:0000256" key="2">
    <source>
        <dbReference type="ARBA" id="ARBA00022741"/>
    </source>
</evidence>
<dbReference type="InterPro" id="IPR047854">
    <property type="entry name" value="RFC_lid"/>
</dbReference>
<keyword evidence="7" id="KW-1185">Reference proteome</keyword>
<dbReference type="AlphaFoldDB" id="A0A7G2CPE0"/>
<dbReference type="EMBL" id="LR877166">
    <property type="protein sequence ID" value="CAD2221716.1"/>
    <property type="molecule type" value="Genomic_DNA"/>
</dbReference>
<keyword evidence="2" id="KW-0547">Nucleotide-binding</keyword>
<dbReference type="Gene3D" id="1.10.8.60">
    <property type="match status" value="1"/>
</dbReference>
<feature type="domain" description="AAA+ ATPase" evidence="5">
    <location>
        <begin position="236"/>
        <end position="380"/>
    </location>
</feature>